<dbReference type="InterPro" id="IPR029016">
    <property type="entry name" value="GAF-like_dom_sf"/>
</dbReference>
<dbReference type="SUPFAM" id="SSF55785">
    <property type="entry name" value="PYP-like sensor domain (PAS domain)"/>
    <property type="match status" value="1"/>
</dbReference>
<name>A0ABU1ZN44_9BURK</name>
<dbReference type="PANTHER" id="PTHR44757:SF4">
    <property type="entry name" value="DIGUANYLATE CYCLASE DGCE-RELATED"/>
    <property type="match status" value="1"/>
</dbReference>
<dbReference type="NCBIfam" id="TIGR00254">
    <property type="entry name" value="GGDEF"/>
    <property type="match status" value="1"/>
</dbReference>
<evidence type="ECO:0000259" key="1">
    <source>
        <dbReference type="PROSITE" id="PS50112"/>
    </source>
</evidence>
<dbReference type="NCBIfam" id="TIGR00229">
    <property type="entry name" value="sensory_box"/>
    <property type="match status" value="1"/>
</dbReference>
<dbReference type="InterPro" id="IPR029787">
    <property type="entry name" value="Nucleotide_cyclase"/>
</dbReference>
<evidence type="ECO:0000313" key="6">
    <source>
        <dbReference type="Proteomes" id="UP001268089"/>
    </source>
</evidence>
<dbReference type="Gene3D" id="3.30.450.20">
    <property type="entry name" value="PAS domain"/>
    <property type="match status" value="1"/>
</dbReference>
<dbReference type="CDD" id="cd01949">
    <property type="entry name" value="GGDEF"/>
    <property type="match status" value="1"/>
</dbReference>
<dbReference type="Gene3D" id="3.30.450.40">
    <property type="match status" value="1"/>
</dbReference>
<feature type="domain" description="GGDEF" evidence="4">
    <location>
        <begin position="356"/>
        <end position="489"/>
    </location>
</feature>
<dbReference type="Pfam" id="PF00990">
    <property type="entry name" value="GGDEF"/>
    <property type="match status" value="1"/>
</dbReference>
<dbReference type="CDD" id="cd01948">
    <property type="entry name" value="EAL"/>
    <property type="match status" value="1"/>
</dbReference>
<feature type="domain" description="PAC" evidence="2">
    <location>
        <begin position="272"/>
        <end position="324"/>
    </location>
</feature>
<dbReference type="InterPro" id="IPR043128">
    <property type="entry name" value="Rev_trsase/Diguanyl_cyclase"/>
</dbReference>
<sequence>MIDQPIVLDTQLQTKALLQLCKRLERAWTLPDILAAVAPVVEDVLGYAHAWLALIGDRPGFVSVISQATSDADYRQLHAKAQTMDIPIAGDRMLEEILAADHVVVVNDARTDPRTNKEVVAQLHNRTIINVPLLLADERLGAVGIGTFGDGEGVRPPADWQIDFMQALAGHVAVALDRVRFMQARKFAEDALYQEKERLQVTLHSISDAVITTNAEGELLYINPVAEALTGWTLAGAVGRPYRTVFNLSTAEAAAPRADLVADAIAAAETHRYPQLSLAHRLEGTLLVEAAVSPIRDADGEVQGAVLVFRDVTEQRRLSQEMAFQATHDELTGLGNRRAFEQALAECFDRTRDQDQRHVVCYLDLDEFKVVNDTCGHTAGDELLRQTAQLFSEVLREEDHLCRIGGDEFGIILTHQTVAQALRVAERLQLSLAAYRFTWRDQSFGVGVSVGMVVLDAQSESVGALLQAADSACYVAKDSGRGRIHVYASDDPALAQRYGVMEWVSRIERALQEDRFVLYGQPIVPINPGPAVGLHCEFLLRLRDEAGALVLPGQFMPAVERYHLAARVDRWVVTHALQWMVAHQDHIDQCSINLSGQSLGDEVFMAFVLDTLAHTPLPCRKLCFEITETAAISNLHTAKHFIDTLRQLGCKLSLDDFGSGLSSFAYLRNLPVDELKIDGQFVRDIVTDPISLAMVKSIHEIGCLMDKKTVAEFVESPAILALLRSFGVHYAQGYAVGYPMPLDALLAQHLGQA</sequence>
<evidence type="ECO:0000259" key="4">
    <source>
        <dbReference type="PROSITE" id="PS50887"/>
    </source>
</evidence>
<proteinExistence type="predicted"/>
<dbReference type="SMART" id="SM00091">
    <property type="entry name" value="PAS"/>
    <property type="match status" value="1"/>
</dbReference>
<dbReference type="SMART" id="SM00065">
    <property type="entry name" value="GAF"/>
    <property type="match status" value="1"/>
</dbReference>
<dbReference type="RefSeq" id="WP_310342763.1">
    <property type="nucleotide sequence ID" value="NZ_JAVDXO010000004.1"/>
</dbReference>
<dbReference type="Gene3D" id="3.20.20.450">
    <property type="entry name" value="EAL domain"/>
    <property type="match status" value="1"/>
</dbReference>
<dbReference type="Proteomes" id="UP001268089">
    <property type="component" value="Unassembled WGS sequence"/>
</dbReference>
<dbReference type="SUPFAM" id="SSF55781">
    <property type="entry name" value="GAF domain-like"/>
    <property type="match status" value="1"/>
</dbReference>
<dbReference type="InterPro" id="IPR000014">
    <property type="entry name" value="PAS"/>
</dbReference>
<dbReference type="EMBL" id="JAVDXO010000004">
    <property type="protein sequence ID" value="MDR7306979.1"/>
    <property type="molecule type" value="Genomic_DNA"/>
</dbReference>
<evidence type="ECO:0000313" key="5">
    <source>
        <dbReference type="EMBL" id="MDR7306979.1"/>
    </source>
</evidence>
<dbReference type="SMART" id="SM00052">
    <property type="entry name" value="EAL"/>
    <property type="match status" value="1"/>
</dbReference>
<accession>A0ABU1ZN44</accession>
<keyword evidence="6" id="KW-1185">Reference proteome</keyword>
<dbReference type="PROSITE" id="PS50113">
    <property type="entry name" value="PAC"/>
    <property type="match status" value="1"/>
</dbReference>
<gene>
    <name evidence="5" type="ORF">J2X15_002265</name>
</gene>
<dbReference type="Pfam" id="PF13185">
    <property type="entry name" value="GAF_2"/>
    <property type="match status" value="1"/>
</dbReference>
<evidence type="ECO:0000259" key="3">
    <source>
        <dbReference type="PROSITE" id="PS50883"/>
    </source>
</evidence>
<feature type="domain" description="PAS" evidence="1">
    <location>
        <begin position="195"/>
        <end position="268"/>
    </location>
</feature>
<dbReference type="InterPro" id="IPR035919">
    <property type="entry name" value="EAL_sf"/>
</dbReference>
<dbReference type="SMART" id="SM00267">
    <property type="entry name" value="GGDEF"/>
    <property type="match status" value="1"/>
</dbReference>
<dbReference type="InterPro" id="IPR013656">
    <property type="entry name" value="PAS_4"/>
</dbReference>
<dbReference type="PROSITE" id="PS50887">
    <property type="entry name" value="GGDEF"/>
    <property type="match status" value="1"/>
</dbReference>
<dbReference type="InterPro" id="IPR052155">
    <property type="entry name" value="Biofilm_reg_signaling"/>
</dbReference>
<dbReference type="PANTHER" id="PTHR44757">
    <property type="entry name" value="DIGUANYLATE CYCLASE DGCP"/>
    <property type="match status" value="1"/>
</dbReference>
<dbReference type="Gene3D" id="3.30.70.270">
    <property type="match status" value="1"/>
</dbReference>
<dbReference type="InterPro" id="IPR035965">
    <property type="entry name" value="PAS-like_dom_sf"/>
</dbReference>
<dbReference type="Pfam" id="PF08448">
    <property type="entry name" value="PAS_4"/>
    <property type="match status" value="1"/>
</dbReference>
<reference evidence="5 6" key="1">
    <citation type="submission" date="2023-07" db="EMBL/GenBank/DDBJ databases">
        <title>Sorghum-associated microbial communities from plants grown in Nebraska, USA.</title>
        <authorList>
            <person name="Schachtman D."/>
        </authorList>
    </citation>
    <scope>NUCLEOTIDE SEQUENCE [LARGE SCALE GENOMIC DNA]</scope>
    <source>
        <strain evidence="5 6">BE308</strain>
    </source>
</reference>
<comment type="caution">
    <text evidence="5">The sequence shown here is derived from an EMBL/GenBank/DDBJ whole genome shotgun (WGS) entry which is preliminary data.</text>
</comment>
<dbReference type="SUPFAM" id="SSF141868">
    <property type="entry name" value="EAL domain-like"/>
    <property type="match status" value="1"/>
</dbReference>
<organism evidence="5 6">
    <name type="scientific">Rhodoferax saidenbachensis</name>
    <dbReference type="NCBI Taxonomy" id="1484693"/>
    <lineage>
        <taxon>Bacteria</taxon>
        <taxon>Pseudomonadati</taxon>
        <taxon>Pseudomonadota</taxon>
        <taxon>Betaproteobacteria</taxon>
        <taxon>Burkholderiales</taxon>
        <taxon>Comamonadaceae</taxon>
        <taxon>Rhodoferax</taxon>
    </lineage>
</organism>
<dbReference type="CDD" id="cd00130">
    <property type="entry name" value="PAS"/>
    <property type="match status" value="1"/>
</dbReference>
<feature type="domain" description="EAL" evidence="3">
    <location>
        <begin position="500"/>
        <end position="753"/>
    </location>
</feature>
<dbReference type="SUPFAM" id="SSF55073">
    <property type="entry name" value="Nucleotide cyclase"/>
    <property type="match status" value="1"/>
</dbReference>
<dbReference type="PROSITE" id="PS50112">
    <property type="entry name" value="PAS"/>
    <property type="match status" value="1"/>
</dbReference>
<dbReference type="InterPro" id="IPR000700">
    <property type="entry name" value="PAS-assoc_C"/>
</dbReference>
<evidence type="ECO:0000259" key="2">
    <source>
        <dbReference type="PROSITE" id="PS50113"/>
    </source>
</evidence>
<dbReference type="InterPro" id="IPR003018">
    <property type="entry name" value="GAF"/>
</dbReference>
<dbReference type="PROSITE" id="PS50883">
    <property type="entry name" value="EAL"/>
    <property type="match status" value="1"/>
</dbReference>
<dbReference type="Pfam" id="PF00563">
    <property type="entry name" value="EAL"/>
    <property type="match status" value="1"/>
</dbReference>
<dbReference type="InterPro" id="IPR001633">
    <property type="entry name" value="EAL_dom"/>
</dbReference>
<protein>
    <submittedName>
        <fullName evidence="5">Diguanylate cyclase (GGDEF)-like protein/PAS domain S-box-containing protein</fullName>
    </submittedName>
</protein>
<dbReference type="InterPro" id="IPR000160">
    <property type="entry name" value="GGDEF_dom"/>
</dbReference>